<dbReference type="AlphaFoldDB" id="E0VSH6"/>
<dbReference type="Proteomes" id="UP000009046">
    <property type="component" value="Unassembled WGS sequence"/>
</dbReference>
<dbReference type="EMBL" id="AAZO01005132">
    <property type="status" value="NOT_ANNOTATED_CDS"/>
    <property type="molecule type" value="Genomic_DNA"/>
</dbReference>
<feature type="domain" description="FYVE-type" evidence="5">
    <location>
        <begin position="39"/>
        <end position="99"/>
    </location>
</feature>
<reference evidence="6" key="2">
    <citation type="submission" date="2007-04" db="EMBL/GenBank/DDBJ databases">
        <title>The genome of the human body louse.</title>
        <authorList>
            <consortium name="The Human Body Louse Genome Consortium"/>
            <person name="Kirkness E."/>
            <person name="Walenz B."/>
            <person name="Hass B."/>
            <person name="Bruggner R."/>
            <person name="Strausberg R."/>
        </authorList>
    </citation>
    <scope>NUCLEOTIDE SEQUENCE</scope>
    <source>
        <strain evidence="6">USDA</strain>
    </source>
</reference>
<dbReference type="CTD" id="8234449"/>
<dbReference type="InterPro" id="IPR013083">
    <property type="entry name" value="Znf_RING/FYVE/PHD"/>
</dbReference>
<evidence type="ECO:0000256" key="3">
    <source>
        <dbReference type="ARBA" id="ARBA00022833"/>
    </source>
</evidence>
<organism>
    <name type="scientific">Pediculus humanus subsp. corporis</name>
    <name type="common">Body louse</name>
    <dbReference type="NCBI Taxonomy" id="121224"/>
    <lineage>
        <taxon>Eukaryota</taxon>
        <taxon>Metazoa</taxon>
        <taxon>Ecdysozoa</taxon>
        <taxon>Arthropoda</taxon>
        <taxon>Hexapoda</taxon>
        <taxon>Insecta</taxon>
        <taxon>Pterygota</taxon>
        <taxon>Neoptera</taxon>
        <taxon>Paraneoptera</taxon>
        <taxon>Psocodea</taxon>
        <taxon>Troctomorpha</taxon>
        <taxon>Phthiraptera</taxon>
        <taxon>Anoplura</taxon>
        <taxon>Pediculidae</taxon>
        <taxon>Pediculus</taxon>
    </lineage>
</organism>
<reference evidence="7" key="3">
    <citation type="submission" date="2020-05" db="UniProtKB">
        <authorList>
            <consortium name="EnsemblMetazoa"/>
        </authorList>
    </citation>
    <scope>IDENTIFICATION</scope>
    <source>
        <strain evidence="7">USDA</strain>
    </source>
</reference>
<dbReference type="RefSeq" id="XP_002429070.1">
    <property type="nucleotide sequence ID" value="XM_002429025.1"/>
</dbReference>
<dbReference type="GO" id="GO:0032266">
    <property type="term" value="F:phosphatidylinositol-3-phosphate binding"/>
    <property type="evidence" value="ECO:0007669"/>
    <property type="project" value="InterPro"/>
</dbReference>
<dbReference type="GeneID" id="8234449"/>
<proteinExistence type="predicted"/>
<dbReference type="SMART" id="SM00064">
    <property type="entry name" value="FYVE"/>
    <property type="match status" value="1"/>
</dbReference>
<dbReference type="GO" id="GO:0000724">
    <property type="term" value="P:double-strand break repair via homologous recombination"/>
    <property type="evidence" value="ECO:0007669"/>
    <property type="project" value="InterPro"/>
</dbReference>
<keyword evidence="2 4" id="KW-0863">Zinc-finger</keyword>
<evidence type="ECO:0000259" key="5">
    <source>
        <dbReference type="PROSITE" id="PS50178"/>
    </source>
</evidence>
<evidence type="ECO:0000256" key="2">
    <source>
        <dbReference type="ARBA" id="ARBA00022771"/>
    </source>
</evidence>
<name>E0VSH6_PEDHC</name>
<dbReference type="eggNOG" id="KOG1811">
    <property type="taxonomic scope" value="Eukaryota"/>
</dbReference>
<dbReference type="InterPro" id="IPR017455">
    <property type="entry name" value="Znf_FYVE-rel"/>
</dbReference>
<keyword evidence="3" id="KW-0862">Zinc</keyword>
<dbReference type="InParanoid" id="E0VSH6"/>
<dbReference type="EnsemblMetazoa" id="PHUM418700-RA">
    <property type="protein sequence ID" value="PHUM418700-PA"/>
    <property type="gene ID" value="PHUM418700"/>
</dbReference>
<sequence>MPLRNLEMGESILLCNNSIVNNEEEMSPETTNISKWVPFEKVNLCMCCRVTIFSMFNKRYHCRRCGRVICEPCSKYKMEVSGYGNVPVRVCQNCYHYFTNKMGEKKMNLFYLIIRLACWPILPASFPSKLSIWPVLNSKLLFLPFLPVIRIKCITSTDGFDGFPYSNNWKLTTDESKNSIVRQEFSYEFSPNVPLSLSIFDLLIGNDYSRILLDESEKMLKILHLHGKSNNPEVDCNVLLQIIRFLIESSKSKYKHLGLMDEIICCDELLDQVELLQMLIENSCINFIPSESLKGSGLIYLRNKLMEEELWEESMESYLVYSPL</sequence>
<dbReference type="GO" id="GO:0005813">
    <property type="term" value="C:centrosome"/>
    <property type="evidence" value="ECO:0007669"/>
    <property type="project" value="TreeGrafter"/>
</dbReference>
<gene>
    <name evidence="7" type="primary">8234449</name>
    <name evidence="6" type="ORF">Phum_PHUM418700</name>
</gene>
<dbReference type="STRING" id="121224.E0VSH6"/>
<protein>
    <submittedName>
        <fullName evidence="6 7">Zinc finger protein FYVE domain containing protein, putative</fullName>
    </submittedName>
</protein>
<keyword evidence="1" id="KW-0479">Metal-binding</keyword>
<dbReference type="InterPro" id="IPR011011">
    <property type="entry name" value="Znf_FYVE_PHD"/>
</dbReference>
<dbReference type="CDD" id="cd15724">
    <property type="entry name" value="FYVE_ZFY26"/>
    <property type="match status" value="1"/>
</dbReference>
<dbReference type="SUPFAM" id="SSF57903">
    <property type="entry name" value="FYVE/PHD zinc finger"/>
    <property type="match status" value="1"/>
</dbReference>
<dbReference type="PROSITE" id="PS50178">
    <property type="entry name" value="ZF_FYVE"/>
    <property type="match status" value="1"/>
</dbReference>
<dbReference type="GO" id="GO:0000281">
    <property type="term" value="P:mitotic cytokinesis"/>
    <property type="evidence" value="ECO:0007669"/>
    <property type="project" value="InterPro"/>
</dbReference>
<dbReference type="VEuPathDB" id="VectorBase:PHUM418700"/>
<dbReference type="GO" id="GO:0030496">
    <property type="term" value="C:midbody"/>
    <property type="evidence" value="ECO:0007669"/>
    <property type="project" value="TreeGrafter"/>
</dbReference>
<dbReference type="Pfam" id="PF01363">
    <property type="entry name" value="FYVE"/>
    <property type="match status" value="1"/>
</dbReference>
<dbReference type="PANTHER" id="PTHR46591">
    <property type="entry name" value="ZINC FINGER FYVE DOMAIN-CONTAINING PROTEIN 26"/>
    <property type="match status" value="1"/>
</dbReference>
<dbReference type="Gene3D" id="3.30.40.10">
    <property type="entry name" value="Zinc/RING finger domain, C3HC4 (zinc finger)"/>
    <property type="match status" value="1"/>
</dbReference>
<evidence type="ECO:0000256" key="1">
    <source>
        <dbReference type="ARBA" id="ARBA00022723"/>
    </source>
</evidence>
<dbReference type="GO" id="GO:0032465">
    <property type="term" value="P:regulation of cytokinesis"/>
    <property type="evidence" value="ECO:0007669"/>
    <property type="project" value="TreeGrafter"/>
</dbReference>
<dbReference type="KEGG" id="phu:Phum_PHUM418700"/>
<dbReference type="HOGENOM" id="CLU_858698_0_0_1"/>
<reference evidence="6" key="1">
    <citation type="submission" date="2007-04" db="EMBL/GenBank/DDBJ databases">
        <title>Annotation of Pediculus humanus corporis strain USDA.</title>
        <authorList>
            <person name="Kirkness E."/>
            <person name="Hannick L."/>
            <person name="Hass B."/>
            <person name="Bruggner R."/>
            <person name="Lawson D."/>
            <person name="Bidwell S."/>
            <person name="Joardar V."/>
            <person name="Caler E."/>
            <person name="Walenz B."/>
            <person name="Inman J."/>
            <person name="Schobel S."/>
            <person name="Galinsky K."/>
            <person name="Amedeo P."/>
            <person name="Strausberg R."/>
        </authorList>
    </citation>
    <scope>NUCLEOTIDE SEQUENCE</scope>
    <source>
        <strain evidence="6">USDA</strain>
    </source>
</reference>
<evidence type="ECO:0000313" key="7">
    <source>
        <dbReference type="EnsemblMetazoa" id="PHUM418700-PA"/>
    </source>
</evidence>
<accession>E0VSH6</accession>
<evidence type="ECO:0000256" key="4">
    <source>
        <dbReference type="PROSITE-ProRule" id="PRU00091"/>
    </source>
</evidence>
<dbReference type="InterPro" id="IPR028730">
    <property type="entry name" value="ZFYVE26"/>
</dbReference>
<evidence type="ECO:0000313" key="6">
    <source>
        <dbReference type="EMBL" id="EEB16332.1"/>
    </source>
</evidence>
<evidence type="ECO:0000313" key="8">
    <source>
        <dbReference type="Proteomes" id="UP000009046"/>
    </source>
</evidence>
<dbReference type="EMBL" id="DS235751">
    <property type="protein sequence ID" value="EEB16332.1"/>
    <property type="molecule type" value="Genomic_DNA"/>
</dbReference>
<dbReference type="PANTHER" id="PTHR46591:SF1">
    <property type="entry name" value="ZINC FINGER FYVE DOMAIN-CONTAINING PROTEIN 26"/>
    <property type="match status" value="1"/>
</dbReference>
<dbReference type="GO" id="GO:0008270">
    <property type="term" value="F:zinc ion binding"/>
    <property type="evidence" value="ECO:0007669"/>
    <property type="project" value="UniProtKB-KW"/>
</dbReference>
<dbReference type="InterPro" id="IPR000306">
    <property type="entry name" value="Znf_FYVE"/>
</dbReference>
<dbReference type="OrthoDB" id="70570at2759"/>
<dbReference type="GO" id="GO:0005765">
    <property type="term" value="C:lysosomal membrane"/>
    <property type="evidence" value="ECO:0007669"/>
    <property type="project" value="TreeGrafter"/>
</dbReference>
<keyword evidence="8" id="KW-1185">Reference proteome</keyword>